<dbReference type="Gene3D" id="2.40.10.10">
    <property type="entry name" value="Trypsin-like serine proteases"/>
    <property type="match status" value="1"/>
</dbReference>
<keyword evidence="6" id="KW-0720">Serine protease</keyword>
<dbReference type="FunFam" id="2.40.10.10:FF:000047">
    <property type="entry name" value="Trypsin eta"/>
    <property type="match status" value="1"/>
</dbReference>
<evidence type="ECO:0000256" key="1">
    <source>
        <dbReference type="ARBA" id="ARBA00004613"/>
    </source>
</evidence>
<keyword evidence="3" id="KW-0964">Secreted</keyword>
<dbReference type="PANTHER" id="PTHR24276:SF98">
    <property type="entry name" value="FI18310P1-RELATED"/>
    <property type="match status" value="1"/>
</dbReference>
<dbReference type="SMART" id="SM00020">
    <property type="entry name" value="Tryp_SPc"/>
    <property type="match status" value="1"/>
</dbReference>
<feature type="domain" description="Peptidase S1" evidence="10">
    <location>
        <begin position="54"/>
        <end position="280"/>
    </location>
</feature>
<keyword evidence="5" id="KW-0378">Hydrolase</keyword>
<evidence type="ECO:0000256" key="8">
    <source>
        <dbReference type="ARBA" id="ARBA00023157"/>
    </source>
</evidence>
<accession>A0A1I8N4F4</accession>
<evidence type="ECO:0000313" key="11">
    <source>
        <dbReference type="EnsemblMetazoa" id="MDOA011439-PA"/>
    </source>
</evidence>
<dbReference type="GO" id="GO:0004252">
    <property type="term" value="F:serine-type endopeptidase activity"/>
    <property type="evidence" value="ECO:0007669"/>
    <property type="project" value="InterPro"/>
</dbReference>
<evidence type="ECO:0000256" key="7">
    <source>
        <dbReference type="ARBA" id="ARBA00023145"/>
    </source>
</evidence>
<dbReference type="GO" id="GO:0016485">
    <property type="term" value="P:protein processing"/>
    <property type="evidence" value="ECO:0007669"/>
    <property type="project" value="UniProtKB-ARBA"/>
</dbReference>
<reference evidence="13" key="2">
    <citation type="submission" date="2025-04" db="UniProtKB">
        <authorList>
            <consortium name="RefSeq"/>
        </authorList>
    </citation>
    <scope>IDENTIFICATION</scope>
    <source>
        <strain evidence="13">Aabys</strain>
    </source>
</reference>
<dbReference type="SUPFAM" id="SSF50494">
    <property type="entry name" value="Trypsin-like serine proteases"/>
    <property type="match status" value="1"/>
</dbReference>
<dbReference type="PRINTS" id="PR00722">
    <property type="entry name" value="CHYMOTRYPSIN"/>
</dbReference>
<dbReference type="InterPro" id="IPR043504">
    <property type="entry name" value="Peptidase_S1_PA_chymotrypsin"/>
</dbReference>
<comment type="similarity">
    <text evidence="2">Belongs to the peptidase S1 family.</text>
</comment>
<dbReference type="eggNOG" id="KOG3627">
    <property type="taxonomic scope" value="Eukaryota"/>
</dbReference>
<evidence type="ECO:0000256" key="9">
    <source>
        <dbReference type="SAM" id="SignalP"/>
    </source>
</evidence>
<dbReference type="OrthoDB" id="8440449at2759"/>
<feature type="signal peptide" evidence="9">
    <location>
        <begin position="1"/>
        <end position="26"/>
    </location>
</feature>
<dbReference type="Proteomes" id="UP001652621">
    <property type="component" value="Unplaced"/>
</dbReference>
<keyword evidence="4" id="KW-0645">Protease</keyword>
<dbReference type="InterPro" id="IPR009003">
    <property type="entry name" value="Peptidase_S1_PA"/>
</dbReference>
<evidence type="ECO:0000259" key="10">
    <source>
        <dbReference type="PROSITE" id="PS50240"/>
    </source>
</evidence>
<evidence type="ECO:0000256" key="2">
    <source>
        <dbReference type="ARBA" id="ARBA00007664"/>
    </source>
</evidence>
<dbReference type="CDD" id="cd00190">
    <property type="entry name" value="Tryp_SPc"/>
    <property type="match status" value="1"/>
</dbReference>
<dbReference type="AlphaFoldDB" id="A0A1I8N4F4"/>
<dbReference type="EnsemblMetazoa" id="MDOA011439-RA">
    <property type="protein sequence ID" value="MDOA011439-PA"/>
    <property type="gene ID" value="MDOA011439"/>
</dbReference>
<protein>
    <submittedName>
        <fullName evidence="13">Chymotrypsin-2-like</fullName>
    </submittedName>
</protein>
<name>A0A1I8N4F4_MUSDO</name>
<dbReference type="GO" id="GO:0005576">
    <property type="term" value="C:extracellular region"/>
    <property type="evidence" value="ECO:0007669"/>
    <property type="project" value="UniProtKB-SubCell"/>
</dbReference>
<proteinExistence type="inferred from homology"/>
<evidence type="ECO:0000256" key="5">
    <source>
        <dbReference type="ARBA" id="ARBA00022801"/>
    </source>
</evidence>
<feature type="chain" id="PRO_5044561229" evidence="9">
    <location>
        <begin position="27"/>
        <end position="286"/>
    </location>
</feature>
<dbReference type="GeneID" id="101895824"/>
<dbReference type="InterPro" id="IPR001314">
    <property type="entry name" value="Peptidase_S1A"/>
</dbReference>
<keyword evidence="7" id="KW-0865">Zymogen</keyword>
<evidence type="ECO:0000256" key="3">
    <source>
        <dbReference type="ARBA" id="ARBA00022525"/>
    </source>
</evidence>
<evidence type="ECO:0000313" key="13">
    <source>
        <dbReference type="RefSeq" id="XP_005179484.1"/>
    </source>
</evidence>
<dbReference type="VEuPathDB" id="VectorBase:MDOA011439"/>
<dbReference type="Pfam" id="PF00089">
    <property type="entry name" value="Trypsin"/>
    <property type="match status" value="1"/>
</dbReference>
<evidence type="ECO:0000256" key="6">
    <source>
        <dbReference type="ARBA" id="ARBA00022825"/>
    </source>
</evidence>
<keyword evidence="12" id="KW-1185">Reference proteome</keyword>
<dbReference type="PANTHER" id="PTHR24276">
    <property type="entry name" value="POLYSERASE-RELATED"/>
    <property type="match status" value="1"/>
</dbReference>
<reference evidence="11" key="1">
    <citation type="submission" date="2020-05" db="UniProtKB">
        <authorList>
            <consortium name="EnsemblMetazoa"/>
        </authorList>
    </citation>
    <scope>IDENTIFICATION</scope>
    <source>
        <strain evidence="11">Aabys</strain>
    </source>
</reference>
<dbReference type="PROSITE" id="PS50240">
    <property type="entry name" value="TRYPSIN_DOM"/>
    <property type="match status" value="1"/>
</dbReference>
<evidence type="ECO:0000313" key="12">
    <source>
        <dbReference type="Proteomes" id="UP001652621"/>
    </source>
</evidence>
<gene>
    <name evidence="11" type="primary">101895824</name>
    <name evidence="13" type="synonym">LOC101895824</name>
</gene>
<sequence length="286" mass="31311">MRCFSTTTTIALVVAVVLSSSLTTEALRVHKGFADLPKRVEDLERSRVKIESRIVGGEIAADGSAPWQVTIQNQYGNHYCGGVIIGDKHVLTAASCVAGQQKRNIKVITSTNDWMGEAWMYEVEEVYTHCNFDKPLYHNDIALLTLATYVLYDEKTQNITLSQLDELKEGDVVTMTGWGNTEVGQSYFPSDLKKLSGVVISNEECKRIYGKYADDVDEGHVCVQPPQGSGACHGDTGGPLVDAKGRLVGIGNWGVPCGYGFPDVFAKVSFYNDWIRTFIQGCANAP</sequence>
<keyword evidence="8" id="KW-1015">Disulfide bond</keyword>
<keyword evidence="9" id="KW-0732">Signal</keyword>
<dbReference type="InterPro" id="IPR050430">
    <property type="entry name" value="Peptidase_S1"/>
</dbReference>
<dbReference type="RefSeq" id="XP_005179484.1">
    <property type="nucleotide sequence ID" value="XM_005179427.3"/>
</dbReference>
<evidence type="ECO:0000256" key="4">
    <source>
        <dbReference type="ARBA" id="ARBA00022670"/>
    </source>
</evidence>
<dbReference type="KEGG" id="mde:101895824"/>
<dbReference type="VEuPathDB" id="VectorBase:MDOMA2_017694"/>
<dbReference type="InterPro" id="IPR001254">
    <property type="entry name" value="Trypsin_dom"/>
</dbReference>
<organism evidence="11">
    <name type="scientific">Musca domestica</name>
    <name type="common">House fly</name>
    <dbReference type="NCBI Taxonomy" id="7370"/>
    <lineage>
        <taxon>Eukaryota</taxon>
        <taxon>Metazoa</taxon>
        <taxon>Ecdysozoa</taxon>
        <taxon>Arthropoda</taxon>
        <taxon>Hexapoda</taxon>
        <taxon>Insecta</taxon>
        <taxon>Pterygota</taxon>
        <taxon>Neoptera</taxon>
        <taxon>Endopterygota</taxon>
        <taxon>Diptera</taxon>
        <taxon>Brachycera</taxon>
        <taxon>Muscomorpha</taxon>
        <taxon>Muscoidea</taxon>
        <taxon>Muscidae</taxon>
        <taxon>Musca</taxon>
    </lineage>
</organism>
<comment type="subcellular location">
    <subcellularLocation>
        <location evidence="1">Secreted</location>
    </subcellularLocation>
</comment>